<feature type="domain" description="PIN" evidence="7">
    <location>
        <begin position="8"/>
        <end position="126"/>
    </location>
</feature>
<evidence type="ECO:0000256" key="5">
    <source>
        <dbReference type="ARBA" id="ARBA00022842"/>
    </source>
</evidence>
<dbReference type="InterPro" id="IPR029060">
    <property type="entry name" value="PIN-like_dom_sf"/>
</dbReference>
<dbReference type="InterPro" id="IPR050556">
    <property type="entry name" value="Type_II_TA_system_RNase"/>
</dbReference>
<dbReference type="Pfam" id="PF01850">
    <property type="entry name" value="PIN"/>
    <property type="match status" value="1"/>
</dbReference>
<dbReference type="GO" id="GO:0004518">
    <property type="term" value="F:nuclease activity"/>
    <property type="evidence" value="ECO:0007669"/>
    <property type="project" value="UniProtKB-KW"/>
</dbReference>
<evidence type="ECO:0000313" key="8">
    <source>
        <dbReference type="EMBL" id="PUA31757.1"/>
    </source>
</evidence>
<name>A0A2R7Y324_9ARCH</name>
<evidence type="ECO:0000256" key="2">
    <source>
        <dbReference type="ARBA" id="ARBA00022722"/>
    </source>
</evidence>
<evidence type="ECO:0000256" key="3">
    <source>
        <dbReference type="ARBA" id="ARBA00022723"/>
    </source>
</evidence>
<keyword evidence="4" id="KW-0378">Hydrolase</keyword>
<reference evidence="8 9" key="1">
    <citation type="submission" date="2017-04" db="EMBL/GenBank/DDBJ databases">
        <title>Draft Aigarchaeota genome from a New Zealand hot spring.</title>
        <authorList>
            <person name="Reysenbach A.-L."/>
            <person name="Donaho J.A."/>
            <person name="Gerhart J."/>
            <person name="Kelley J.F."/>
            <person name="Kouba K."/>
            <person name="Podar M."/>
            <person name="Stott M."/>
        </authorList>
    </citation>
    <scope>NUCLEOTIDE SEQUENCE [LARGE SCALE GENOMIC DNA]</scope>
    <source>
        <strain evidence="8">NZ13_MG1</strain>
    </source>
</reference>
<evidence type="ECO:0000313" key="9">
    <source>
        <dbReference type="Proteomes" id="UP000244066"/>
    </source>
</evidence>
<dbReference type="EMBL" id="NDWU01000013">
    <property type="protein sequence ID" value="PUA31757.1"/>
    <property type="molecule type" value="Genomic_DNA"/>
</dbReference>
<accession>A0A2R7Y324</accession>
<dbReference type="PANTHER" id="PTHR33653">
    <property type="entry name" value="RIBONUCLEASE VAPC2"/>
    <property type="match status" value="1"/>
</dbReference>
<protein>
    <recommendedName>
        <fullName evidence="7">PIN domain-containing protein</fullName>
    </recommendedName>
</protein>
<evidence type="ECO:0000256" key="6">
    <source>
        <dbReference type="ARBA" id="ARBA00038093"/>
    </source>
</evidence>
<dbReference type="GO" id="GO:0016787">
    <property type="term" value="F:hydrolase activity"/>
    <property type="evidence" value="ECO:0007669"/>
    <property type="project" value="UniProtKB-KW"/>
</dbReference>
<dbReference type="InterPro" id="IPR002716">
    <property type="entry name" value="PIN_dom"/>
</dbReference>
<sequence>MEITSKRVILDTDILIDFLRGRESAIKFIKSFVESGIDVGTTVINIFELSWGAYKIRRLRDVEELSAAIVVLALTFKEAIKAGEEMAYLASLGLIIDVRDLLIGIIARENNYAVATGNIKDFNRIRGLEVIVYKR</sequence>
<evidence type="ECO:0000259" key="7">
    <source>
        <dbReference type="Pfam" id="PF01850"/>
    </source>
</evidence>
<keyword evidence="5" id="KW-0460">Magnesium</keyword>
<comment type="similarity">
    <text evidence="6">Belongs to the PINc/VapC protein family.</text>
</comment>
<gene>
    <name evidence="8" type="ORF">B9J98_05410</name>
</gene>
<keyword evidence="2" id="KW-0540">Nuclease</keyword>
<evidence type="ECO:0000256" key="1">
    <source>
        <dbReference type="ARBA" id="ARBA00001946"/>
    </source>
</evidence>
<keyword evidence="3" id="KW-0479">Metal-binding</keyword>
<dbReference type="Proteomes" id="UP000244066">
    <property type="component" value="Unassembled WGS sequence"/>
</dbReference>
<proteinExistence type="inferred from homology"/>
<dbReference type="AlphaFoldDB" id="A0A2R7Y324"/>
<dbReference type="GO" id="GO:0046872">
    <property type="term" value="F:metal ion binding"/>
    <property type="evidence" value="ECO:0007669"/>
    <property type="project" value="UniProtKB-KW"/>
</dbReference>
<organism evidence="8 9">
    <name type="scientific">Candidatus Terraquivivens tikiterensis</name>
    <dbReference type="NCBI Taxonomy" id="1980982"/>
    <lineage>
        <taxon>Archaea</taxon>
        <taxon>Nitrososphaerota</taxon>
        <taxon>Candidatus Wolframiiraptoraceae</taxon>
        <taxon>Candidatus Terraquivivens</taxon>
    </lineage>
</organism>
<evidence type="ECO:0000256" key="4">
    <source>
        <dbReference type="ARBA" id="ARBA00022801"/>
    </source>
</evidence>
<dbReference type="SUPFAM" id="SSF88723">
    <property type="entry name" value="PIN domain-like"/>
    <property type="match status" value="1"/>
</dbReference>
<comment type="caution">
    <text evidence="8">The sequence shown here is derived from an EMBL/GenBank/DDBJ whole genome shotgun (WGS) entry which is preliminary data.</text>
</comment>
<dbReference type="PANTHER" id="PTHR33653:SF1">
    <property type="entry name" value="RIBONUCLEASE VAPC2"/>
    <property type="match status" value="1"/>
</dbReference>
<dbReference type="Gene3D" id="3.40.50.1010">
    <property type="entry name" value="5'-nuclease"/>
    <property type="match status" value="1"/>
</dbReference>
<dbReference type="CDD" id="cd09881">
    <property type="entry name" value="PIN_VapC4-5_FitB-like"/>
    <property type="match status" value="1"/>
</dbReference>
<comment type="cofactor">
    <cofactor evidence="1">
        <name>Mg(2+)</name>
        <dbReference type="ChEBI" id="CHEBI:18420"/>
    </cofactor>
</comment>